<evidence type="ECO:0008006" key="4">
    <source>
        <dbReference type="Google" id="ProtNLM"/>
    </source>
</evidence>
<name>A0AAQ3WXU3_PASNO</name>
<dbReference type="EMBL" id="CP144749">
    <property type="protein sequence ID" value="WVZ77785.1"/>
    <property type="molecule type" value="Genomic_DNA"/>
</dbReference>
<dbReference type="PANTHER" id="PTHR47481">
    <property type="match status" value="1"/>
</dbReference>
<keyword evidence="3" id="KW-1185">Reference proteome</keyword>
<feature type="region of interest" description="Disordered" evidence="1">
    <location>
        <begin position="196"/>
        <end position="257"/>
    </location>
</feature>
<dbReference type="AlphaFoldDB" id="A0AAQ3WXU3"/>
<feature type="compositionally biased region" description="Low complexity" evidence="1">
    <location>
        <begin position="217"/>
        <end position="228"/>
    </location>
</feature>
<evidence type="ECO:0000256" key="1">
    <source>
        <dbReference type="SAM" id="MobiDB-lite"/>
    </source>
</evidence>
<feature type="compositionally biased region" description="Low complexity" evidence="1">
    <location>
        <begin position="196"/>
        <end position="210"/>
    </location>
</feature>
<gene>
    <name evidence="2" type="ORF">U9M48_025609</name>
</gene>
<reference evidence="2 3" key="1">
    <citation type="submission" date="2024-02" db="EMBL/GenBank/DDBJ databases">
        <title>High-quality chromosome-scale genome assembly of Pensacola bahiagrass (Paspalum notatum Flugge var. saurae).</title>
        <authorList>
            <person name="Vega J.M."/>
            <person name="Podio M."/>
            <person name="Orjuela J."/>
            <person name="Siena L.A."/>
            <person name="Pessino S.C."/>
            <person name="Combes M.C."/>
            <person name="Mariac C."/>
            <person name="Albertini E."/>
            <person name="Pupilli F."/>
            <person name="Ortiz J.P.A."/>
            <person name="Leblanc O."/>
        </authorList>
    </citation>
    <scope>NUCLEOTIDE SEQUENCE [LARGE SCALE GENOMIC DNA]</scope>
    <source>
        <strain evidence="2">R1</strain>
        <tissue evidence="2">Leaf</tissue>
    </source>
</reference>
<protein>
    <recommendedName>
        <fullName evidence="4">Retrotransposon Copia-like N-terminal domain-containing protein</fullName>
    </recommendedName>
</protein>
<evidence type="ECO:0000313" key="3">
    <source>
        <dbReference type="Proteomes" id="UP001341281"/>
    </source>
</evidence>
<dbReference type="Pfam" id="PF14223">
    <property type="entry name" value="Retrotran_gag_2"/>
    <property type="match status" value="1"/>
</dbReference>
<sequence length="401" mass="42899">MILDFEESNYGQWRLCFLAVFAKFGLLDHINDAKAQGTSDWVQNDFSIVSWLYCTISSDLLRTVQTRRDTAYSLWRSIRALFRNNAATRSVYVGAEFRNMYQGDMSVMAYCTKVKQLADQLGDLGSPVSEPDLVTTLLCGLNPRLHHVIPSLTVHKRPSFLKVRSHLLLEEHRAEKAAQLAQRAALFAQQQATGASPPVAAAPAPTGFVAQSAPTNGAGPSSPASTSGKKSKNKKKGSGNGSSNAGNSGPPAWSPAFNPWTGMFQAWPVSARPPPPPPGTGILGPRPSVPQAKAYLGAASGAQANMAPMAASPSWDQAALINALNAMTLQSPAAGPSNWIMDTGASSHMSNHALHQAIITSAYLVAYVFQTLLPQHRTNSLLVLSGAFSGLSYRSQRISLL</sequence>
<accession>A0AAQ3WXU3</accession>
<proteinExistence type="predicted"/>
<dbReference type="PANTHER" id="PTHR47481:SF41">
    <property type="entry name" value="COPIA-LIKE POLYPROTEIN_RETROTRANSPOSON"/>
    <property type="match status" value="1"/>
</dbReference>
<dbReference type="Proteomes" id="UP001341281">
    <property type="component" value="Chromosome 05"/>
</dbReference>
<organism evidence="2 3">
    <name type="scientific">Paspalum notatum var. saurae</name>
    <dbReference type="NCBI Taxonomy" id="547442"/>
    <lineage>
        <taxon>Eukaryota</taxon>
        <taxon>Viridiplantae</taxon>
        <taxon>Streptophyta</taxon>
        <taxon>Embryophyta</taxon>
        <taxon>Tracheophyta</taxon>
        <taxon>Spermatophyta</taxon>
        <taxon>Magnoliopsida</taxon>
        <taxon>Liliopsida</taxon>
        <taxon>Poales</taxon>
        <taxon>Poaceae</taxon>
        <taxon>PACMAD clade</taxon>
        <taxon>Panicoideae</taxon>
        <taxon>Andropogonodae</taxon>
        <taxon>Paspaleae</taxon>
        <taxon>Paspalinae</taxon>
        <taxon>Paspalum</taxon>
    </lineage>
</organism>
<evidence type="ECO:0000313" key="2">
    <source>
        <dbReference type="EMBL" id="WVZ77785.1"/>
    </source>
</evidence>